<evidence type="ECO:0000256" key="1">
    <source>
        <dbReference type="ARBA" id="ARBA00008560"/>
    </source>
</evidence>
<dbReference type="Gene3D" id="1.20.5.640">
    <property type="entry name" value="Single helix bin"/>
    <property type="match status" value="1"/>
</dbReference>
<dbReference type="PANTHER" id="PTHR35534:SF1">
    <property type="entry name" value="LARGE RIBOSOMAL SUBUNIT PROTEIN BL32"/>
    <property type="match status" value="1"/>
</dbReference>
<name>A0A8S4C511_9ACAR</name>
<dbReference type="NCBIfam" id="TIGR01031">
    <property type="entry name" value="rpmF_bact"/>
    <property type="match status" value="1"/>
</dbReference>
<accession>A0A8S4C511</accession>
<dbReference type="SUPFAM" id="SSF57829">
    <property type="entry name" value="Zn-binding ribosomal proteins"/>
    <property type="match status" value="1"/>
</dbReference>
<feature type="compositionally biased region" description="Basic residues" evidence="4">
    <location>
        <begin position="1"/>
        <end position="16"/>
    </location>
</feature>
<dbReference type="EMBL" id="CAJVAF010000323">
    <property type="protein sequence ID" value="CAG7597367.1"/>
    <property type="molecule type" value="Genomic_DNA"/>
</dbReference>
<gene>
    <name evidence="5" type="ORF">MHYMCMPASI_00932</name>
</gene>
<sequence>MAVPKKKISKQKRDSRRAHDTLRKINIAFDSKTGEAKLSHHISLKDGFYKGRQVIIPTEVKEPSEENQSA</sequence>
<dbReference type="HAMAP" id="MF_00340">
    <property type="entry name" value="Ribosomal_bL32"/>
    <property type="match status" value="1"/>
</dbReference>
<evidence type="ECO:0000256" key="4">
    <source>
        <dbReference type="SAM" id="MobiDB-lite"/>
    </source>
</evidence>
<dbReference type="PANTHER" id="PTHR35534">
    <property type="entry name" value="50S RIBOSOMAL PROTEIN L32"/>
    <property type="match status" value="1"/>
</dbReference>
<organism evidence="5 6">
    <name type="scientific">Hyalomma marginatum</name>
    <dbReference type="NCBI Taxonomy" id="34627"/>
    <lineage>
        <taxon>Eukaryota</taxon>
        <taxon>Metazoa</taxon>
        <taxon>Ecdysozoa</taxon>
        <taxon>Arthropoda</taxon>
        <taxon>Chelicerata</taxon>
        <taxon>Arachnida</taxon>
        <taxon>Acari</taxon>
        <taxon>Parasitiformes</taxon>
        <taxon>Ixodida</taxon>
        <taxon>Ixodoidea</taxon>
        <taxon>Ixodidae</taxon>
        <taxon>Hyalomminae</taxon>
        <taxon>Hyalomma</taxon>
    </lineage>
</organism>
<dbReference type="InterPro" id="IPR002677">
    <property type="entry name" value="Ribosomal_bL32"/>
</dbReference>
<dbReference type="Pfam" id="PF01783">
    <property type="entry name" value="Ribosomal_L32p"/>
    <property type="match status" value="1"/>
</dbReference>
<dbReference type="InterPro" id="IPR011332">
    <property type="entry name" value="Ribosomal_zn-bd"/>
</dbReference>
<feature type="region of interest" description="Disordered" evidence="4">
    <location>
        <begin position="1"/>
        <end position="20"/>
    </location>
</feature>
<comment type="caution">
    <text evidence="5">The sequence shown here is derived from an EMBL/GenBank/DDBJ whole genome shotgun (WGS) entry which is preliminary data.</text>
</comment>
<dbReference type="GO" id="GO:0015934">
    <property type="term" value="C:large ribosomal subunit"/>
    <property type="evidence" value="ECO:0007669"/>
    <property type="project" value="InterPro"/>
</dbReference>
<keyword evidence="2 5" id="KW-0689">Ribosomal protein</keyword>
<keyword evidence="3" id="KW-0687">Ribonucleoprotein</keyword>
<protein>
    <submittedName>
        <fullName evidence="5">50S ribosomal protein L32</fullName>
    </submittedName>
</protein>
<dbReference type="InterPro" id="IPR044957">
    <property type="entry name" value="Ribosomal_bL32_bact"/>
</dbReference>
<keyword evidence="6" id="KW-1185">Reference proteome</keyword>
<evidence type="ECO:0000313" key="5">
    <source>
        <dbReference type="EMBL" id="CAG7597367.1"/>
    </source>
</evidence>
<proteinExistence type="inferred from homology"/>
<dbReference type="GO" id="GO:0006412">
    <property type="term" value="P:translation"/>
    <property type="evidence" value="ECO:0007669"/>
    <property type="project" value="InterPro"/>
</dbReference>
<evidence type="ECO:0000256" key="3">
    <source>
        <dbReference type="ARBA" id="ARBA00023274"/>
    </source>
</evidence>
<reference evidence="5" key="1">
    <citation type="submission" date="2021-06" db="EMBL/GenBank/DDBJ databases">
        <authorList>
            <person name="Nardi T."/>
            <person name="Nardi T."/>
        </authorList>
    </citation>
    <scope>NUCLEOTIDE SEQUENCE</scope>
</reference>
<dbReference type="GO" id="GO:0003735">
    <property type="term" value="F:structural constituent of ribosome"/>
    <property type="evidence" value="ECO:0007669"/>
    <property type="project" value="InterPro"/>
</dbReference>
<dbReference type="AlphaFoldDB" id="A0A8S4C511"/>
<evidence type="ECO:0000256" key="2">
    <source>
        <dbReference type="ARBA" id="ARBA00022980"/>
    </source>
</evidence>
<comment type="similarity">
    <text evidence="1">Belongs to the bacterial ribosomal protein bL32 family.</text>
</comment>
<dbReference type="Proteomes" id="UP000837675">
    <property type="component" value="Unassembled WGS sequence"/>
</dbReference>
<evidence type="ECO:0000313" key="6">
    <source>
        <dbReference type="Proteomes" id="UP000837675"/>
    </source>
</evidence>